<evidence type="ECO:0000313" key="8">
    <source>
        <dbReference type="EMBL" id="CAF1106811.1"/>
    </source>
</evidence>
<keyword evidence="4 6" id="KW-1133">Transmembrane helix</keyword>
<sequence length="79" mass="9034">MPKFYQFILTIYSSIIIIFAYTDPSLLNPQLVKRFEYKLSFKGPHLAFKDGSVPFWTFGGSAIASDEQIRVTPSIRSQI</sequence>
<feature type="transmembrane region" description="Helical" evidence="6">
    <location>
        <begin position="6"/>
        <end position="27"/>
    </location>
</feature>
<keyword evidence="2 6" id="KW-0812">Transmembrane</keyword>
<dbReference type="Proteomes" id="UP000663882">
    <property type="component" value="Unassembled WGS sequence"/>
</dbReference>
<dbReference type="Proteomes" id="UP000663823">
    <property type="component" value="Unassembled WGS sequence"/>
</dbReference>
<dbReference type="InterPro" id="IPR051136">
    <property type="entry name" value="Intracellular_Lectin-GPT"/>
</dbReference>
<evidence type="ECO:0000256" key="1">
    <source>
        <dbReference type="ARBA" id="ARBA00004479"/>
    </source>
</evidence>
<feature type="non-terminal residue" evidence="9">
    <location>
        <position position="1"/>
    </location>
</feature>
<organism evidence="9 10">
    <name type="scientific">Rotaria sordida</name>
    <dbReference type="NCBI Taxonomy" id="392033"/>
    <lineage>
        <taxon>Eukaryota</taxon>
        <taxon>Metazoa</taxon>
        <taxon>Spiralia</taxon>
        <taxon>Gnathifera</taxon>
        <taxon>Rotifera</taxon>
        <taxon>Eurotatoria</taxon>
        <taxon>Bdelloidea</taxon>
        <taxon>Philodinida</taxon>
        <taxon>Philodinidae</taxon>
        <taxon>Rotaria</taxon>
    </lineage>
</organism>
<dbReference type="PANTHER" id="PTHR12223:SF28">
    <property type="entry name" value="LECTIN, MANNOSE BINDING 1 LIKE"/>
    <property type="match status" value="1"/>
</dbReference>
<evidence type="ECO:0000256" key="5">
    <source>
        <dbReference type="ARBA" id="ARBA00023136"/>
    </source>
</evidence>
<gene>
    <name evidence="9" type="ORF">OTI717_LOCUS18041</name>
    <name evidence="8" type="ORF">RFH988_LOCUS19616</name>
</gene>
<reference evidence="9" key="1">
    <citation type="submission" date="2021-02" db="EMBL/GenBank/DDBJ databases">
        <authorList>
            <person name="Nowell W R."/>
        </authorList>
    </citation>
    <scope>NUCLEOTIDE SEQUENCE</scope>
</reference>
<evidence type="ECO:0000256" key="3">
    <source>
        <dbReference type="ARBA" id="ARBA00022729"/>
    </source>
</evidence>
<comment type="caution">
    <text evidence="9">The sequence shown here is derived from an EMBL/GenBank/DDBJ whole genome shotgun (WGS) entry which is preliminary data.</text>
</comment>
<dbReference type="InterPro" id="IPR005052">
    <property type="entry name" value="Lectin_leg"/>
</dbReference>
<dbReference type="PROSITE" id="PS51328">
    <property type="entry name" value="L_LECTIN_LIKE"/>
    <property type="match status" value="1"/>
</dbReference>
<dbReference type="GO" id="GO:0005793">
    <property type="term" value="C:endoplasmic reticulum-Golgi intermediate compartment"/>
    <property type="evidence" value="ECO:0007669"/>
    <property type="project" value="TreeGrafter"/>
</dbReference>
<keyword evidence="3" id="KW-0732">Signal</keyword>
<evidence type="ECO:0000313" key="9">
    <source>
        <dbReference type="EMBL" id="CAF3796784.1"/>
    </source>
</evidence>
<dbReference type="GO" id="GO:0005789">
    <property type="term" value="C:endoplasmic reticulum membrane"/>
    <property type="evidence" value="ECO:0007669"/>
    <property type="project" value="TreeGrafter"/>
</dbReference>
<keyword evidence="5 6" id="KW-0472">Membrane</keyword>
<evidence type="ECO:0000256" key="4">
    <source>
        <dbReference type="ARBA" id="ARBA00022989"/>
    </source>
</evidence>
<dbReference type="InterPro" id="IPR013320">
    <property type="entry name" value="ConA-like_dom_sf"/>
</dbReference>
<feature type="domain" description="L-type lectin-like" evidence="7">
    <location>
        <begin position="33"/>
        <end position="79"/>
    </location>
</feature>
<proteinExistence type="predicted"/>
<dbReference type="PANTHER" id="PTHR12223">
    <property type="entry name" value="VESICULAR MANNOSE-BINDING LECTIN"/>
    <property type="match status" value="1"/>
</dbReference>
<dbReference type="SUPFAM" id="SSF49899">
    <property type="entry name" value="Concanavalin A-like lectins/glucanases"/>
    <property type="match status" value="1"/>
</dbReference>
<accession>A0A819B8H9</accession>
<dbReference type="GO" id="GO:0000139">
    <property type="term" value="C:Golgi membrane"/>
    <property type="evidence" value="ECO:0007669"/>
    <property type="project" value="TreeGrafter"/>
</dbReference>
<dbReference type="GO" id="GO:0006888">
    <property type="term" value="P:endoplasmic reticulum to Golgi vesicle-mediated transport"/>
    <property type="evidence" value="ECO:0007669"/>
    <property type="project" value="TreeGrafter"/>
</dbReference>
<evidence type="ECO:0000259" key="7">
    <source>
        <dbReference type="PROSITE" id="PS51328"/>
    </source>
</evidence>
<feature type="non-terminal residue" evidence="9">
    <location>
        <position position="79"/>
    </location>
</feature>
<dbReference type="EMBL" id="CAJOAX010002448">
    <property type="protein sequence ID" value="CAF3796784.1"/>
    <property type="molecule type" value="Genomic_DNA"/>
</dbReference>
<protein>
    <recommendedName>
        <fullName evidence="7">L-type lectin-like domain-containing protein</fullName>
    </recommendedName>
</protein>
<dbReference type="Gene3D" id="2.60.120.200">
    <property type="match status" value="1"/>
</dbReference>
<dbReference type="Pfam" id="PF03388">
    <property type="entry name" value="Lectin_leg-like"/>
    <property type="match status" value="1"/>
</dbReference>
<name>A0A819B8H9_9BILA</name>
<evidence type="ECO:0000256" key="6">
    <source>
        <dbReference type="SAM" id="Phobius"/>
    </source>
</evidence>
<dbReference type="OrthoDB" id="10265193at2759"/>
<evidence type="ECO:0000256" key="2">
    <source>
        <dbReference type="ARBA" id="ARBA00022692"/>
    </source>
</evidence>
<dbReference type="AlphaFoldDB" id="A0A819B8H9"/>
<dbReference type="EMBL" id="CAJNOO010001160">
    <property type="protein sequence ID" value="CAF1106811.1"/>
    <property type="molecule type" value="Genomic_DNA"/>
</dbReference>
<dbReference type="GO" id="GO:0005537">
    <property type="term" value="F:D-mannose binding"/>
    <property type="evidence" value="ECO:0007669"/>
    <property type="project" value="TreeGrafter"/>
</dbReference>
<evidence type="ECO:0000313" key="10">
    <source>
        <dbReference type="Proteomes" id="UP000663823"/>
    </source>
</evidence>
<comment type="subcellular location">
    <subcellularLocation>
        <location evidence="1">Membrane</location>
        <topology evidence="1">Single-pass type I membrane protein</topology>
    </subcellularLocation>
</comment>
<dbReference type="GO" id="GO:0030134">
    <property type="term" value="C:COPII-coated ER to Golgi transport vesicle"/>
    <property type="evidence" value="ECO:0007669"/>
    <property type="project" value="TreeGrafter"/>
</dbReference>